<dbReference type="SMART" id="SM00393">
    <property type="entry name" value="R3H"/>
    <property type="match status" value="1"/>
</dbReference>
<feature type="compositionally biased region" description="Gly residues" evidence="2">
    <location>
        <begin position="792"/>
        <end position="827"/>
    </location>
</feature>
<feature type="region of interest" description="Disordered" evidence="2">
    <location>
        <begin position="408"/>
        <end position="427"/>
    </location>
</feature>
<feature type="compositionally biased region" description="Gly residues" evidence="2">
    <location>
        <begin position="959"/>
        <end position="986"/>
    </location>
</feature>
<dbReference type="SUPFAM" id="SSF54768">
    <property type="entry name" value="dsRNA-binding domain-like"/>
    <property type="match status" value="1"/>
</dbReference>
<dbReference type="Gene3D" id="3.30.1370.50">
    <property type="entry name" value="R3H-like domain"/>
    <property type="match status" value="1"/>
</dbReference>
<evidence type="ECO:0000256" key="2">
    <source>
        <dbReference type="SAM" id="MobiDB-lite"/>
    </source>
</evidence>
<reference evidence="8" key="1">
    <citation type="submission" date="2025-08" db="UniProtKB">
        <authorList>
            <consortium name="RefSeq"/>
        </authorList>
    </citation>
    <scope>IDENTIFICATION</scope>
</reference>
<feature type="domain" description="XRN2-binding (XTBD)" evidence="6">
    <location>
        <begin position="17"/>
        <end position="105"/>
    </location>
</feature>
<feature type="compositionally biased region" description="Low complexity" evidence="2">
    <location>
        <begin position="949"/>
        <end position="958"/>
    </location>
</feature>
<dbReference type="SMART" id="SM00358">
    <property type="entry name" value="DSRM"/>
    <property type="match status" value="2"/>
</dbReference>
<dbReference type="Proteomes" id="UP000694888">
    <property type="component" value="Unplaced"/>
</dbReference>
<evidence type="ECO:0000259" key="5">
    <source>
        <dbReference type="PROSITE" id="PS51061"/>
    </source>
</evidence>
<dbReference type="Pfam" id="PF11952">
    <property type="entry name" value="XTBD"/>
    <property type="match status" value="1"/>
</dbReference>
<dbReference type="InterPro" id="IPR000467">
    <property type="entry name" value="G_patch_dom"/>
</dbReference>
<feature type="compositionally biased region" description="Gly residues" evidence="2">
    <location>
        <begin position="248"/>
        <end position="261"/>
    </location>
</feature>
<dbReference type="SMART" id="SM00443">
    <property type="entry name" value="G_patch"/>
    <property type="match status" value="1"/>
</dbReference>
<organism evidence="7 8">
    <name type="scientific">Aplysia californica</name>
    <name type="common">California sea hare</name>
    <dbReference type="NCBI Taxonomy" id="6500"/>
    <lineage>
        <taxon>Eukaryota</taxon>
        <taxon>Metazoa</taxon>
        <taxon>Spiralia</taxon>
        <taxon>Lophotrochozoa</taxon>
        <taxon>Mollusca</taxon>
        <taxon>Gastropoda</taxon>
        <taxon>Heterobranchia</taxon>
        <taxon>Euthyneura</taxon>
        <taxon>Tectipleura</taxon>
        <taxon>Aplysiida</taxon>
        <taxon>Aplysioidea</taxon>
        <taxon>Aplysiidae</taxon>
        <taxon>Aplysia</taxon>
    </lineage>
</organism>
<feature type="region of interest" description="Disordered" evidence="2">
    <location>
        <begin position="1224"/>
        <end position="1251"/>
    </location>
</feature>
<feature type="compositionally biased region" description="Gly residues" evidence="2">
    <location>
        <begin position="858"/>
        <end position="872"/>
    </location>
</feature>
<evidence type="ECO:0000313" key="7">
    <source>
        <dbReference type="Proteomes" id="UP000694888"/>
    </source>
</evidence>
<feature type="compositionally biased region" description="Polar residues" evidence="2">
    <location>
        <begin position="746"/>
        <end position="775"/>
    </location>
</feature>
<feature type="domain" description="R3H" evidence="5">
    <location>
        <begin position="643"/>
        <end position="707"/>
    </location>
</feature>
<dbReference type="InterPro" id="IPR021859">
    <property type="entry name" value="XTBD"/>
</dbReference>
<dbReference type="GeneID" id="101849577"/>
<feature type="region of interest" description="Disordered" evidence="2">
    <location>
        <begin position="1"/>
        <end position="21"/>
    </location>
</feature>
<dbReference type="PROSITE" id="PS51061">
    <property type="entry name" value="R3H"/>
    <property type="match status" value="1"/>
</dbReference>
<feature type="domain" description="DRBM" evidence="3">
    <location>
        <begin position="326"/>
        <end position="394"/>
    </location>
</feature>
<evidence type="ECO:0000313" key="8">
    <source>
        <dbReference type="RefSeq" id="XP_012945521.1"/>
    </source>
</evidence>
<proteinExistence type="predicted"/>
<accession>A0ABM1ADC4</accession>
<dbReference type="PANTHER" id="PTHR48430:SF1">
    <property type="entry name" value="PARTNER OF XRN-2 PROTEIN 1"/>
    <property type="match status" value="1"/>
</dbReference>
<dbReference type="PROSITE" id="PS50174">
    <property type="entry name" value="G_PATCH"/>
    <property type="match status" value="1"/>
</dbReference>
<dbReference type="RefSeq" id="XP_012945521.1">
    <property type="nucleotide sequence ID" value="XM_013090067.2"/>
</dbReference>
<feature type="compositionally biased region" description="Low complexity" evidence="2">
    <location>
        <begin position="846"/>
        <end position="857"/>
    </location>
</feature>
<feature type="region of interest" description="Disordered" evidence="2">
    <location>
        <begin position="137"/>
        <end position="156"/>
    </location>
</feature>
<feature type="compositionally biased region" description="Low complexity" evidence="2">
    <location>
        <begin position="198"/>
        <end position="212"/>
    </location>
</feature>
<evidence type="ECO:0000259" key="6">
    <source>
        <dbReference type="PROSITE" id="PS51827"/>
    </source>
</evidence>
<gene>
    <name evidence="8" type="primary">LOC101849577</name>
</gene>
<feature type="compositionally biased region" description="Polar residues" evidence="2">
    <location>
        <begin position="1388"/>
        <end position="1398"/>
    </location>
</feature>
<feature type="region of interest" description="Disordered" evidence="2">
    <location>
        <begin position="725"/>
        <end position="1061"/>
    </location>
</feature>
<feature type="domain" description="G-patch" evidence="4">
    <location>
        <begin position="593"/>
        <end position="638"/>
    </location>
</feature>
<feature type="region of interest" description="Disordered" evidence="2">
    <location>
        <begin position="165"/>
        <end position="279"/>
    </location>
</feature>
<dbReference type="Pfam" id="PF00035">
    <property type="entry name" value="dsrm"/>
    <property type="match status" value="1"/>
</dbReference>
<evidence type="ECO:0000256" key="1">
    <source>
        <dbReference type="PROSITE-ProRule" id="PRU00266"/>
    </source>
</evidence>
<feature type="compositionally biased region" description="Low complexity" evidence="2">
    <location>
        <begin position="1337"/>
        <end position="1355"/>
    </location>
</feature>
<evidence type="ECO:0000259" key="3">
    <source>
        <dbReference type="PROSITE" id="PS50137"/>
    </source>
</evidence>
<evidence type="ECO:0000259" key="4">
    <source>
        <dbReference type="PROSITE" id="PS50174"/>
    </source>
</evidence>
<feature type="region of interest" description="Disordered" evidence="2">
    <location>
        <begin position="1337"/>
        <end position="1364"/>
    </location>
</feature>
<dbReference type="InterPro" id="IPR001374">
    <property type="entry name" value="R3H_dom"/>
</dbReference>
<feature type="region of interest" description="Disordered" evidence="2">
    <location>
        <begin position="437"/>
        <end position="457"/>
    </location>
</feature>
<feature type="compositionally biased region" description="Polar residues" evidence="2">
    <location>
        <begin position="168"/>
        <end position="190"/>
    </location>
</feature>
<feature type="region of interest" description="Disordered" evidence="2">
    <location>
        <begin position="1388"/>
        <end position="1442"/>
    </location>
</feature>
<dbReference type="Pfam" id="PF01424">
    <property type="entry name" value="R3H"/>
    <property type="match status" value="1"/>
</dbReference>
<name>A0ABM1ADC4_APLCA</name>
<keyword evidence="1" id="KW-0694">RNA-binding</keyword>
<dbReference type="InterPro" id="IPR036867">
    <property type="entry name" value="R3H_dom_sf"/>
</dbReference>
<dbReference type="Gene3D" id="3.30.160.20">
    <property type="match status" value="1"/>
</dbReference>
<dbReference type="SUPFAM" id="SSF82708">
    <property type="entry name" value="R3H domain"/>
    <property type="match status" value="1"/>
</dbReference>
<protein>
    <submittedName>
        <fullName evidence="8">Uncharacterized protein LOC101849577</fullName>
    </submittedName>
</protein>
<keyword evidence="7" id="KW-1185">Reference proteome</keyword>
<dbReference type="PROSITE" id="PS51827">
    <property type="entry name" value="XTBD"/>
    <property type="match status" value="1"/>
</dbReference>
<dbReference type="PANTHER" id="PTHR48430">
    <property type="entry name" value="PARTNER OF XRN-2 PROTEIN 1"/>
    <property type="match status" value="1"/>
</dbReference>
<feature type="region of interest" description="Disordered" evidence="2">
    <location>
        <begin position="1265"/>
        <end position="1309"/>
    </location>
</feature>
<feature type="compositionally biased region" description="Gly residues" evidence="2">
    <location>
        <begin position="1001"/>
        <end position="1032"/>
    </location>
</feature>
<dbReference type="PROSITE" id="PS50137">
    <property type="entry name" value="DS_RBD"/>
    <property type="match status" value="1"/>
</dbReference>
<dbReference type="InterPro" id="IPR014720">
    <property type="entry name" value="dsRBD_dom"/>
</dbReference>
<sequence length="1442" mass="153315">MGKKSKKTPANSGVTDVESMRDEFESNTEWNIRKRFLANNVDELPMERLVCLSRCFVNMTMYGCSYPQPVMIEVRERSQGLVESIEEEKQAEAKQNYADSFIRASDNYQREGRNGNFKNHKQTFLHLCSEGDIGGNMQTSGLGAGPGGSGPRKPMSMGIQFVKASEPPDSSLSKSENSLGGSQDRSQGNSAGYPAKNSGGPPSEPRPLLSLPTRGGFQAQQNPKHSNGNFTFNGGTGTPYRFGQPAAGRGGFAGRRGGYGSGSDFSNRGAQNSGPMGMDFSKVSEAKPLLSKEEYYKLWKVEKDQQLVKFRKLAHEVMALRTDRPNAKDKLNSAANRVPIRIEFNTEPVFAGKTTTHFICRVFIDTVTVGVGEGSKVKDAKTNAYEAALQAILMPYLRVVQLDPNSRELQSSKEEFKSKPPPPSKFPLARNVSKIAPSCRDSPQSAPAPGEIPSQHKESNVDVACLKRRYNEYKPLEDFVIVEPKIPIPDCTPAHTLRRSADFNHMLLEYEYFFKGESARCVLKIENQTLADVNAGSKVSAKNIAAAQGLKKLREMCWIIKTKQAVDSDTKISKDEMLNELNEMNETSDVIGNENIGHKLLQKMGWSGGGVGKDGSGIAEPVSLKSVLNREGLGLSATKGITEDFRRRVREVIENYAASERQEDLVFSSDFRLDERQIIHDECRKLNLRSKSRGKGRDRYLCVRRKRSAFELFDHIMSCGGETARYQLVPPGQDSEGGRPPGGAKNSPQQRIGQSESQNNQGGSMNDRQNSSQWWGNGPRGPQDGPFCHGPNSGGPRNGPNNGGGQWNGPNNGGGQWNGPNNGGGQWNGPNNSGPRTGPNNGSQWNSPNNGGPRNGPNNGGQWNGPNNGGSPGQWNGPNNGGSPGQWNGPNNGGSPGQWNGPNNGGSPGQWNGPNNGGGQWNGPNGPNNGGGQWNGPNSCGRGNGSNGGSQWSGPNGPNNGGGQWGGPNGPNNGGRRNGSNGGGQWSGPNNGGPRNIANGSGPGNGQGVGGPNGGGQLNGSSSGGPSNGGWRGQCMNVDNVQGQKPGHNMGGFHGQGQSQNVGNLQRQGQNVGHFQSQGQHVGNFQGQGPNTVNFQNQNQNMGNVQGQNRNMGNFQGHGPNIGNLQGQSHTMNNFQSQGQGQNMGNFHGQAPNANNVQGQTQSVESLPGQGQKMENFGGQSGSGFQGQNQTMGGFQGQEHNMGNFQGQDMAVCNFQGQGQTMGNFQGQGQTMGNFQGQGQTMGQWQSQGMGNAQWQNKTVVQNQGPSMNQWQGQNSTYYQGQNFPNTGYPQGQSQATASSGNFPTVSQGQVPGLMGTAVHNAQAGYNKSEGQLSSYYQASGQQSGGQSPQATGQTWAGGQGASGSGGSIQGSAVYYSTASGQNAGTFSTTNAYNATGGQFTGKEETHGGVAPAGHKKKKVKSSTGKSKSKDLNVSQGMGKKS</sequence>